<dbReference type="Proteomes" id="UP000218288">
    <property type="component" value="Chromosome"/>
</dbReference>
<dbReference type="RefSeq" id="WP_096483651.1">
    <property type="nucleotide sequence ID" value="NZ_AP014809.1"/>
</dbReference>
<organism evidence="1 2">
    <name type="scientific">Methylorubrum populi</name>
    <dbReference type="NCBI Taxonomy" id="223967"/>
    <lineage>
        <taxon>Bacteria</taxon>
        <taxon>Pseudomonadati</taxon>
        <taxon>Pseudomonadota</taxon>
        <taxon>Alphaproteobacteria</taxon>
        <taxon>Hyphomicrobiales</taxon>
        <taxon>Methylobacteriaceae</taxon>
        <taxon>Methylorubrum</taxon>
    </lineage>
</organism>
<dbReference type="AlphaFoldDB" id="A0A160PAG0"/>
<sequence>MANFDLPPDRASGDALDRVRAQGQLHHSIATTLLVIAAARAEREAPPISAARQRLAQVYGATRLRKRLEREAAGA</sequence>
<name>A0A160PAG0_9HYPH</name>
<evidence type="ECO:0000313" key="2">
    <source>
        <dbReference type="Proteomes" id="UP000218288"/>
    </source>
</evidence>
<accession>A0A160PAG0</accession>
<proteinExistence type="predicted"/>
<reference evidence="1 2" key="1">
    <citation type="journal article" date="2016" name="Genome Announc.">
        <title>Complete Genome Sequence of Methylobacterium populi P-1M, Isolated from Pink-Pigmented Household Biofilm.</title>
        <authorList>
            <person name="Morohoshi T."/>
            <person name="Ikeda T."/>
        </authorList>
    </citation>
    <scope>NUCLEOTIDE SEQUENCE [LARGE SCALE GENOMIC DNA]</scope>
    <source>
        <strain evidence="1 2">P-1M</strain>
    </source>
</reference>
<protein>
    <submittedName>
        <fullName evidence="1">Uncharacterized protein</fullName>
    </submittedName>
</protein>
<dbReference type="EMBL" id="AP014809">
    <property type="protein sequence ID" value="BAU89136.1"/>
    <property type="molecule type" value="Genomic_DNA"/>
</dbReference>
<gene>
    <name evidence="1" type="ORF">MPPM_0531</name>
</gene>
<dbReference type="OrthoDB" id="8001309at2"/>
<evidence type="ECO:0000313" key="1">
    <source>
        <dbReference type="EMBL" id="BAU89136.1"/>
    </source>
</evidence>